<dbReference type="EMBL" id="JABELV010000098">
    <property type="protein sequence ID" value="KAG7531200.1"/>
    <property type="molecule type" value="Genomic_DNA"/>
</dbReference>
<evidence type="ECO:0000256" key="1">
    <source>
        <dbReference type="SAM" id="MobiDB-lite"/>
    </source>
</evidence>
<proteinExistence type="predicted"/>
<comment type="caution">
    <text evidence="4">The sequence shown here is derived from an EMBL/GenBank/DDBJ whole genome shotgun (WGS) entry which is preliminary data.</text>
</comment>
<organism evidence="4 5">
    <name type="scientific">Filobasidium floriforme</name>
    <dbReference type="NCBI Taxonomy" id="5210"/>
    <lineage>
        <taxon>Eukaryota</taxon>
        <taxon>Fungi</taxon>
        <taxon>Dikarya</taxon>
        <taxon>Basidiomycota</taxon>
        <taxon>Agaricomycotina</taxon>
        <taxon>Tremellomycetes</taxon>
        <taxon>Filobasidiales</taxon>
        <taxon>Filobasidiaceae</taxon>
        <taxon>Filobasidium</taxon>
    </lineage>
</organism>
<dbReference type="Pfam" id="PF09362">
    <property type="entry name" value="DUF1996"/>
    <property type="match status" value="1"/>
</dbReference>
<dbReference type="PANTHER" id="PTHR43662:SF3">
    <property type="entry name" value="DOMAIN PROTEIN, PUTATIVE (AFU_ORTHOLOGUE AFUA_6G11970)-RELATED"/>
    <property type="match status" value="1"/>
</dbReference>
<dbReference type="InterPro" id="IPR018535">
    <property type="entry name" value="DUF1996"/>
</dbReference>
<evidence type="ECO:0000259" key="3">
    <source>
        <dbReference type="Pfam" id="PF09362"/>
    </source>
</evidence>
<evidence type="ECO:0000256" key="2">
    <source>
        <dbReference type="SAM" id="SignalP"/>
    </source>
</evidence>
<reference evidence="4" key="1">
    <citation type="submission" date="2020-04" db="EMBL/GenBank/DDBJ databases">
        <title>Analysis of mating type loci in Filobasidium floriforme.</title>
        <authorList>
            <person name="Nowrousian M."/>
        </authorList>
    </citation>
    <scope>NUCLEOTIDE SEQUENCE</scope>
    <source>
        <strain evidence="4">CBS 6242</strain>
    </source>
</reference>
<keyword evidence="2" id="KW-0732">Signal</keyword>
<gene>
    <name evidence="4" type="ORF">FFLO_04559</name>
</gene>
<feature type="region of interest" description="Disordered" evidence="1">
    <location>
        <begin position="487"/>
        <end position="509"/>
    </location>
</feature>
<feature type="compositionally biased region" description="Low complexity" evidence="1">
    <location>
        <begin position="386"/>
        <end position="396"/>
    </location>
</feature>
<protein>
    <recommendedName>
        <fullName evidence="3">DUF1996 domain-containing protein</fullName>
    </recommendedName>
</protein>
<feature type="compositionally biased region" description="Gly residues" evidence="1">
    <location>
        <begin position="500"/>
        <end position="509"/>
    </location>
</feature>
<dbReference type="PANTHER" id="PTHR43662">
    <property type="match status" value="1"/>
</dbReference>
<dbReference type="AlphaFoldDB" id="A0A8K0JK60"/>
<sequence>MARTALSSRALAATVWLLATCEIAQASVHFISGHPKLLDTRLDPIRTEGKPASHVHRIAGSSALMETVTYEELRASECTTAEVEDDKSLYWQPTLYYQSAAGTFQRLDPDGGLVVYWKADKAGDDEPLFDMPNGLRIIAGDPKRNTPHDNAVFEDRATGFKCFCQGGPQCHDAGAPVISYNFEDVKKYNCDIIRLETDFPNCWDGVNTDSPDHKSHMAYSEGPCPASHPKRIPTTRIEAWYGVANIPWTTEGMLTLSNGDQTGYSIHGDFINGFDGGDVNAPHDAPLTRALMECNMQGAASSCPILAPYIKPKTQKCLAARKLEEDIGETAPLTKLPGNNPVWSAPMEKPSDPNYVEKGQIINNPGGSLPLPGASAPVVPQPSAQPPLAGTSTAGAPAATDAAPVIPTAAIPTGTVQPVVGVPADAPPASSSNPAVTNPAPVGPTAAVPVASQVPAGLPSTTVAAAVGVPPSETTQPPVTDVAPVPATDSAAQPQRTWSRGGGGKWGGGGRYGNKTTPVLQNAAAIQTAPAGGCQVSKKRRREMKRLARADLQL</sequence>
<name>A0A8K0JK60_9TREE</name>
<accession>A0A8K0JK60</accession>
<feature type="signal peptide" evidence="2">
    <location>
        <begin position="1"/>
        <end position="26"/>
    </location>
</feature>
<evidence type="ECO:0000313" key="4">
    <source>
        <dbReference type="EMBL" id="KAG7531200.1"/>
    </source>
</evidence>
<evidence type="ECO:0000313" key="5">
    <source>
        <dbReference type="Proteomes" id="UP000812966"/>
    </source>
</evidence>
<dbReference type="Proteomes" id="UP000812966">
    <property type="component" value="Unassembled WGS sequence"/>
</dbReference>
<feature type="chain" id="PRO_5035452702" description="DUF1996 domain-containing protein" evidence="2">
    <location>
        <begin position="27"/>
        <end position="554"/>
    </location>
</feature>
<feature type="domain" description="DUF1996" evidence="3">
    <location>
        <begin position="43"/>
        <end position="273"/>
    </location>
</feature>
<feature type="region of interest" description="Disordered" evidence="1">
    <location>
        <begin position="362"/>
        <end position="396"/>
    </location>
</feature>
<keyword evidence="5" id="KW-1185">Reference proteome</keyword>